<dbReference type="EC" id="5.1.3.15" evidence="4"/>
<dbReference type="PANTHER" id="PTHR11122:SF13">
    <property type="entry name" value="GLUCOSE-6-PHOSPHATE 1-EPIMERASE"/>
    <property type="match status" value="1"/>
</dbReference>
<keyword evidence="6" id="KW-1185">Reference proteome</keyword>
<accession>A0ABP9NYD8</accession>
<comment type="similarity">
    <text evidence="2 4">Belongs to the glucose-6-phosphate 1-epimerase family.</text>
</comment>
<evidence type="ECO:0000256" key="3">
    <source>
        <dbReference type="ARBA" id="ARBA00023235"/>
    </source>
</evidence>
<comment type="catalytic activity">
    <reaction evidence="1">
        <text>alpha-D-glucose 6-phosphate = beta-D-glucose 6-phosphate</text>
        <dbReference type="Rhea" id="RHEA:16249"/>
        <dbReference type="ChEBI" id="CHEBI:58225"/>
        <dbReference type="ChEBI" id="CHEBI:58247"/>
        <dbReference type="EC" id="5.1.3.15"/>
    </reaction>
</comment>
<evidence type="ECO:0000256" key="2">
    <source>
        <dbReference type="ARBA" id="ARBA00005866"/>
    </source>
</evidence>
<dbReference type="EMBL" id="BAABIA010000002">
    <property type="protein sequence ID" value="GAA5136216.1"/>
    <property type="molecule type" value="Genomic_DNA"/>
</dbReference>
<sequence length="286" mass="30992">MSLPASITLSEAIPGYPTFTVNHATCTARVALNGAHVMEWTPTGHSPVLYLSPEAVLEPGKPIRGGIPVCWPWFNAHPSDASKPMHGFARNRPWTLMEASESEEGVKMSFVLCSDAATHELWPFEFEAHLTVILGAKLDVSLQTINKSGSEFSVAEALHTYLTVGDIAQVTVKGLAETTYLDTVGERTLRHQTGDITFDQEVDRQYFSGGTVVVEDPALGRKLTVEKNGSGTTVVWNPWIEKSKRLGDLPDEAYHQFLCVEAANAGEAVVTVPPGGAHVIQTIISL</sequence>
<dbReference type="PIRSF" id="PIRSF016020">
    <property type="entry name" value="PHexose_mutarotase"/>
    <property type="match status" value="1"/>
</dbReference>
<dbReference type="InterPro" id="IPR008183">
    <property type="entry name" value="Aldose_1/G6P_1-epimerase"/>
</dbReference>
<dbReference type="RefSeq" id="WP_345735354.1">
    <property type="nucleotide sequence ID" value="NZ_BAABIA010000002.1"/>
</dbReference>
<dbReference type="InterPro" id="IPR014718">
    <property type="entry name" value="GH-type_carb-bd"/>
</dbReference>
<proteinExistence type="inferred from homology"/>
<dbReference type="Proteomes" id="UP001499852">
    <property type="component" value="Unassembled WGS sequence"/>
</dbReference>
<protein>
    <recommendedName>
        <fullName evidence="4">Putative glucose-6-phosphate 1-epimerase</fullName>
        <ecNumber evidence="4">5.1.3.15</ecNumber>
    </recommendedName>
</protein>
<dbReference type="CDD" id="cd09020">
    <property type="entry name" value="D-hex-6-P-epi_like"/>
    <property type="match status" value="1"/>
</dbReference>
<dbReference type="InterPro" id="IPR025532">
    <property type="entry name" value="G6P_1-epimerase"/>
</dbReference>
<gene>
    <name evidence="5" type="ORF">GCM10023213_10860</name>
</gene>
<evidence type="ECO:0000256" key="1">
    <source>
        <dbReference type="ARBA" id="ARBA00001096"/>
    </source>
</evidence>
<evidence type="ECO:0000313" key="6">
    <source>
        <dbReference type="Proteomes" id="UP001499852"/>
    </source>
</evidence>
<dbReference type="Gene3D" id="2.70.98.10">
    <property type="match status" value="1"/>
</dbReference>
<dbReference type="InterPro" id="IPR011013">
    <property type="entry name" value="Gal_mutarotase_sf_dom"/>
</dbReference>
<keyword evidence="3 4" id="KW-0413">Isomerase</keyword>
<dbReference type="PANTHER" id="PTHR11122">
    <property type="entry name" value="APOSPORY-ASSOCIATED PROTEIN C-RELATED"/>
    <property type="match status" value="1"/>
</dbReference>
<evidence type="ECO:0000313" key="5">
    <source>
        <dbReference type="EMBL" id="GAA5136216.1"/>
    </source>
</evidence>
<organism evidence="5 6">
    <name type="scientific">Prosthecobacter algae</name>
    <dbReference type="NCBI Taxonomy" id="1144682"/>
    <lineage>
        <taxon>Bacteria</taxon>
        <taxon>Pseudomonadati</taxon>
        <taxon>Verrucomicrobiota</taxon>
        <taxon>Verrucomicrobiia</taxon>
        <taxon>Verrucomicrobiales</taxon>
        <taxon>Verrucomicrobiaceae</taxon>
        <taxon>Prosthecobacter</taxon>
    </lineage>
</organism>
<name>A0ABP9NYD8_9BACT</name>
<dbReference type="Pfam" id="PF01263">
    <property type="entry name" value="Aldose_epim"/>
    <property type="match status" value="1"/>
</dbReference>
<dbReference type="SUPFAM" id="SSF74650">
    <property type="entry name" value="Galactose mutarotase-like"/>
    <property type="match status" value="1"/>
</dbReference>
<comment type="caution">
    <text evidence="5">The sequence shown here is derived from an EMBL/GenBank/DDBJ whole genome shotgun (WGS) entry which is preliminary data.</text>
</comment>
<evidence type="ECO:0000256" key="4">
    <source>
        <dbReference type="PIRNR" id="PIRNR016020"/>
    </source>
</evidence>
<reference evidence="6" key="1">
    <citation type="journal article" date="2019" name="Int. J. Syst. Evol. Microbiol.">
        <title>The Global Catalogue of Microorganisms (GCM) 10K type strain sequencing project: providing services to taxonomists for standard genome sequencing and annotation.</title>
        <authorList>
            <consortium name="The Broad Institute Genomics Platform"/>
            <consortium name="The Broad Institute Genome Sequencing Center for Infectious Disease"/>
            <person name="Wu L."/>
            <person name="Ma J."/>
        </authorList>
    </citation>
    <scope>NUCLEOTIDE SEQUENCE [LARGE SCALE GENOMIC DNA]</scope>
    <source>
        <strain evidence="6">JCM 18053</strain>
    </source>
</reference>